<gene>
    <name evidence="1" type="ORF">Arno162_38</name>
</gene>
<proteinExistence type="predicted"/>
<organism evidence="1 2">
    <name type="scientific">Pectobacterium phage Arno162</name>
    <dbReference type="NCBI Taxonomy" id="2500577"/>
    <lineage>
        <taxon>Viruses</taxon>
        <taxon>Duplodnaviria</taxon>
        <taxon>Heunggongvirae</taxon>
        <taxon>Uroviricota</taxon>
        <taxon>Caudoviricetes</taxon>
        <taxon>Andersonviridae</taxon>
        <taxon>Andersonviridae incertae sedis</taxon>
        <taxon>Arnovirus</taxon>
        <taxon>Arnovirus arno162</taxon>
    </lineage>
</organism>
<protein>
    <submittedName>
        <fullName evidence="1">Uncharacterized protein</fullName>
    </submittedName>
</protein>
<sequence length="138" mass="16148">MTIKPDLIELASKDEKVAFILQQLKLELEPLENKAADRWASAAFFHVRHGIQLPKEVWDTEVWPVYFSEQAKEVPEHEIHDASHDAQEAFVIKQYKLNRDNVQGTSMEGVATYFSHMFNIRFPKSHWVNTLWDKLNGR</sequence>
<reference evidence="1 2" key="1">
    <citation type="submission" date="2018-12" db="EMBL/GenBank/DDBJ databases">
        <authorList>
            <person name="Shneider M.M."/>
            <person name="Kabilov M.R."/>
            <person name="Miroshnikov K.A."/>
        </authorList>
    </citation>
    <scope>NUCLEOTIDE SEQUENCE [LARGE SCALE GENOMIC DNA]</scope>
</reference>
<dbReference type="Proteomes" id="UP000430872">
    <property type="component" value="Segment"/>
</dbReference>
<accession>A0A678ZJJ7</accession>
<name>A0A678ZJJ7_9CAUD</name>
<keyword evidence="2" id="KW-1185">Reference proteome</keyword>
<evidence type="ECO:0000313" key="2">
    <source>
        <dbReference type="Proteomes" id="UP000430872"/>
    </source>
</evidence>
<evidence type="ECO:0000313" key="1">
    <source>
        <dbReference type="EMBL" id="AZV02078.1"/>
    </source>
</evidence>
<dbReference type="EMBL" id="MK290737">
    <property type="protein sequence ID" value="AZV02078.1"/>
    <property type="molecule type" value="Genomic_DNA"/>
</dbReference>